<name>A0A8J5FY58_ZINOF</name>
<evidence type="ECO:0000313" key="6">
    <source>
        <dbReference type="EMBL" id="KAG6492891.1"/>
    </source>
</evidence>
<protein>
    <recommendedName>
        <fullName evidence="5">Disease resistance R13L4/SHOC-2-like LRR domain-containing protein</fullName>
    </recommendedName>
</protein>
<sequence length="603" mass="66728">MANPSVLEAVEEIMRIYRSLPPRPSIEEVEAAVAVIKSADAEEEARMREIGRIQKPPDVPDELFLVLQEARKNQALLQGREQRRDAMAVVDLDRRFQVFDELVQRASKVVSPEDGGERGAEEVGFKPGFDVAGPRFGRSLSLIGKEKDGKLGGTDFSNGPAYPFNSELPSAAGDPSKLSLIQVASIIESSAKNGIGVIDLQGKLLDQIEWLPVSLGKLQEVTELNLSENRIITLPPSVGSLKALTKLDVHSNQLSSLPDSFAELSNLVDLDLHANRLKSLPSSIGNLTNLANLDISSNELSSLPDTLGNLTNLQRLNVETNNLEELPYTIGSCTALVELRVDFNQLKALPEAVGKLENMEILTLHYNRVKSLPTTMASLTKLKELDVSFNELESIPESLCFATSLVKLDVGRNFADLRALPRSIGNLEMLEELDISSNQIRVLPDSFRLLSKLRVFNADETPLEIPPRNVVKLGAQAVVQYMADLVEGKTNSIQQTEPVRQRRGLCFCLCSLFQSRKKSGKESTVSSGTFSGWHQVLKYNPRRLHSQDDEDNNNLEKEVDAPFSLDTELVFVALWDEFPEDLDLSLVANKVEIEFQNTTMVMN</sequence>
<evidence type="ECO:0000256" key="4">
    <source>
        <dbReference type="ARBA" id="ARBA00037519"/>
    </source>
</evidence>
<keyword evidence="1" id="KW-0433">Leucine-rich repeat</keyword>
<dbReference type="Gene3D" id="3.80.10.10">
    <property type="entry name" value="Ribonuclease Inhibitor"/>
    <property type="match status" value="2"/>
</dbReference>
<dbReference type="PANTHER" id="PTHR48051">
    <property type="match status" value="1"/>
</dbReference>
<dbReference type="Pfam" id="PF00560">
    <property type="entry name" value="LRR_1"/>
    <property type="match status" value="1"/>
</dbReference>
<dbReference type="InterPro" id="IPR001611">
    <property type="entry name" value="Leu-rich_rpt"/>
</dbReference>
<feature type="domain" description="Disease resistance R13L4/SHOC-2-like LRR" evidence="5">
    <location>
        <begin position="293"/>
        <end position="408"/>
    </location>
</feature>
<dbReference type="PRINTS" id="PR00019">
    <property type="entry name" value="LEURICHRPT"/>
</dbReference>
<comment type="caution">
    <text evidence="6">The sequence shown here is derived from an EMBL/GenBank/DDBJ whole genome shotgun (WGS) entry which is preliminary data.</text>
</comment>
<dbReference type="InterPro" id="IPR003591">
    <property type="entry name" value="Leu-rich_rpt_typical-subtyp"/>
</dbReference>
<dbReference type="AlphaFoldDB" id="A0A8J5FY58"/>
<dbReference type="SMART" id="SM00364">
    <property type="entry name" value="LRR_BAC"/>
    <property type="match status" value="8"/>
</dbReference>
<dbReference type="InterPro" id="IPR032675">
    <property type="entry name" value="LRR_dom_sf"/>
</dbReference>
<keyword evidence="7" id="KW-1185">Reference proteome</keyword>
<dbReference type="Proteomes" id="UP000734854">
    <property type="component" value="Unassembled WGS sequence"/>
</dbReference>
<keyword evidence="2" id="KW-0677">Repeat</keyword>
<gene>
    <name evidence="6" type="ORF">ZIOFF_047861</name>
</gene>
<dbReference type="SMART" id="SM00365">
    <property type="entry name" value="LRR_SD22"/>
    <property type="match status" value="4"/>
</dbReference>
<comment type="similarity">
    <text evidence="3">Belongs to the SHOC2 family.</text>
</comment>
<evidence type="ECO:0000259" key="5">
    <source>
        <dbReference type="Pfam" id="PF23598"/>
    </source>
</evidence>
<dbReference type="EMBL" id="JACMSC010000013">
    <property type="protein sequence ID" value="KAG6492891.1"/>
    <property type="molecule type" value="Genomic_DNA"/>
</dbReference>
<organism evidence="6 7">
    <name type="scientific">Zingiber officinale</name>
    <name type="common">Ginger</name>
    <name type="synonym">Amomum zingiber</name>
    <dbReference type="NCBI Taxonomy" id="94328"/>
    <lineage>
        <taxon>Eukaryota</taxon>
        <taxon>Viridiplantae</taxon>
        <taxon>Streptophyta</taxon>
        <taxon>Embryophyta</taxon>
        <taxon>Tracheophyta</taxon>
        <taxon>Spermatophyta</taxon>
        <taxon>Magnoliopsida</taxon>
        <taxon>Liliopsida</taxon>
        <taxon>Zingiberales</taxon>
        <taxon>Zingiberaceae</taxon>
        <taxon>Zingiber</taxon>
    </lineage>
</organism>
<proteinExistence type="inferred from homology"/>
<dbReference type="PROSITE" id="PS51450">
    <property type="entry name" value="LRR"/>
    <property type="match status" value="4"/>
</dbReference>
<reference evidence="6 7" key="1">
    <citation type="submission" date="2020-08" db="EMBL/GenBank/DDBJ databases">
        <title>Plant Genome Project.</title>
        <authorList>
            <person name="Zhang R.-G."/>
        </authorList>
    </citation>
    <scope>NUCLEOTIDE SEQUENCE [LARGE SCALE GENOMIC DNA]</scope>
    <source>
        <tissue evidence="6">Rhizome</tissue>
    </source>
</reference>
<dbReference type="PANTHER" id="PTHR48051:SF54">
    <property type="entry name" value="LEUCINE-RICH REPEAT-CONTAINING PROTEIN"/>
    <property type="match status" value="1"/>
</dbReference>
<evidence type="ECO:0000256" key="3">
    <source>
        <dbReference type="ARBA" id="ARBA00023786"/>
    </source>
</evidence>
<accession>A0A8J5FY58</accession>
<evidence type="ECO:0000313" key="7">
    <source>
        <dbReference type="Proteomes" id="UP000734854"/>
    </source>
</evidence>
<dbReference type="InterPro" id="IPR055414">
    <property type="entry name" value="LRR_R13L4/SHOC2-like"/>
</dbReference>
<dbReference type="InterPro" id="IPR050216">
    <property type="entry name" value="LRR_domain-containing"/>
</dbReference>
<dbReference type="Pfam" id="PF13855">
    <property type="entry name" value="LRR_8"/>
    <property type="match status" value="1"/>
</dbReference>
<dbReference type="SMART" id="SM00369">
    <property type="entry name" value="LRR_TYP"/>
    <property type="match status" value="9"/>
</dbReference>
<evidence type="ECO:0000256" key="2">
    <source>
        <dbReference type="ARBA" id="ARBA00022737"/>
    </source>
</evidence>
<evidence type="ECO:0000256" key="1">
    <source>
        <dbReference type="ARBA" id="ARBA00022614"/>
    </source>
</evidence>
<dbReference type="SUPFAM" id="SSF52058">
    <property type="entry name" value="L domain-like"/>
    <property type="match status" value="1"/>
</dbReference>
<dbReference type="FunFam" id="3.80.10.10:FF:000405">
    <property type="entry name" value="Plant intracellular Ras-group-related LRR protein 4"/>
    <property type="match status" value="1"/>
</dbReference>
<dbReference type="Pfam" id="PF23598">
    <property type="entry name" value="LRR_14"/>
    <property type="match status" value="1"/>
</dbReference>
<comment type="function">
    <text evidence="4">Leucine-rich repeat protein that likely mediates protein interactions, possibly in the context of signal transduction.</text>
</comment>
<dbReference type="GO" id="GO:0005737">
    <property type="term" value="C:cytoplasm"/>
    <property type="evidence" value="ECO:0007669"/>
    <property type="project" value="TreeGrafter"/>
</dbReference>